<name>A0ABY7T6C0_9SPHI</name>
<dbReference type="EMBL" id="CP117167">
    <property type="protein sequence ID" value="WCT11891.1"/>
    <property type="molecule type" value="Genomic_DNA"/>
</dbReference>
<dbReference type="PANTHER" id="PTHR22916:SF3">
    <property type="entry name" value="UDP-GLCNAC:BETAGAL BETA-1,3-N-ACETYLGLUCOSAMINYLTRANSFERASE-LIKE PROTEIN 1"/>
    <property type="match status" value="1"/>
</dbReference>
<keyword evidence="4" id="KW-1185">Reference proteome</keyword>
<organism evidence="3 4">
    <name type="scientific">Mucilaginibacter jinjuensis</name>
    <dbReference type="NCBI Taxonomy" id="1176721"/>
    <lineage>
        <taxon>Bacteria</taxon>
        <taxon>Pseudomonadati</taxon>
        <taxon>Bacteroidota</taxon>
        <taxon>Sphingobacteriia</taxon>
        <taxon>Sphingobacteriales</taxon>
        <taxon>Sphingobacteriaceae</taxon>
        <taxon>Mucilaginibacter</taxon>
    </lineage>
</organism>
<sequence>MSELDNINLSVIIPTKNRPHLLQRAMASVALQNYPGFEVCIADNNTDAEISRQVKATVSHFENQYPQIKWLYIHSNKPYAAGTRNDGIAATQGKYIIFLDDDDELLSNSIKLRMHEMSADAGLALLYCAGYSKVYPYPFKMYRYYHYSKQLHQHKLMMMSCSSIMINREIFDRNNLHFDEQLSRMEDYDLCRKIIEKGLKVRSIPLPLVQINLHPETRMSSQHLISYDFKHRLIARWGQTADNEIYDYAEGVYIWRKCFGMSNAPYAEMVKTLKKDFNKTPGLPFKLKYKLVSLSPMLYLSLYHLLISFSQRRKNKQAHRS</sequence>
<dbReference type="RefSeq" id="WP_273630089.1">
    <property type="nucleotide sequence ID" value="NZ_CP117167.1"/>
</dbReference>
<dbReference type="Proteomes" id="UP001216139">
    <property type="component" value="Chromosome"/>
</dbReference>
<dbReference type="InterPro" id="IPR001173">
    <property type="entry name" value="Glyco_trans_2-like"/>
</dbReference>
<keyword evidence="1" id="KW-1133">Transmembrane helix</keyword>
<accession>A0ABY7T6C0</accession>
<evidence type="ECO:0000256" key="1">
    <source>
        <dbReference type="SAM" id="Phobius"/>
    </source>
</evidence>
<keyword evidence="1" id="KW-0472">Membrane</keyword>
<protein>
    <submittedName>
        <fullName evidence="3">Glycosyltransferase</fullName>
        <ecNumber evidence="3">2.4.-.-</ecNumber>
    </submittedName>
</protein>
<dbReference type="Gene3D" id="3.90.550.10">
    <property type="entry name" value="Spore Coat Polysaccharide Biosynthesis Protein SpsA, Chain A"/>
    <property type="match status" value="1"/>
</dbReference>
<keyword evidence="1" id="KW-0812">Transmembrane</keyword>
<dbReference type="Pfam" id="PF00535">
    <property type="entry name" value="Glycos_transf_2"/>
    <property type="match status" value="1"/>
</dbReference>
<dbReference type="GO" id="GO:0016757">
    <property type="term" value="F:glycosyltransferase activity"/>
    <property type="evidence" value="ECO:0007669"/>
    <property type="project" value="UniProtKB-KW"/>
</dbReference>
<dbReference type="InterPro" id="IPR029044">
    <property type="entry name" value="Nucleotide-diphossugar_trans"/>
</dbReference>
<keyword evidence="3" id="KW-0328">Glycosyltransferase</keyword>
<evidence type="ECO:0000259" key="2">
    <source>
        <dbReference type="Pfam" id="PF00535"/>
    </source>
</evidence>
<dbReference type="SUPFAM" id="SSF53448">
    <property type="entry name" value="Nucleotide-diphospho-sugar transferases"/>
    <property type="match status" value="1"/>
</dbReference>
<gene>
    <name evidence="3" type="ORF">PQO05_24465</name>
</gene>
<feature type="transmembrane region" description="Helical" evidence="1">
    <location>
        <begin position="291"/>
        <end position="310"/>
    </location>
</feature>
<dbReference type="PANTHER" id="PTHR22916">
    <property type="entry name" value="GLYCOSYLTRANSFERASE"/>
    <property type="match status" value="1"/>
</dbReference>
<reference evidence="3 4" key="1">
    <citation type="submission" date="2023-02" db="EMBL/GenBank/DDBJ databases">
        <title>Genome sequence of Mucilaginibacter jinjuensis strain KACC 16571.</title>
        <authorList>
            <person name="Kim S."/>
            <person name="Heo J."/>
            <person name="Kwon S.-W."/>
        </authorList>
    </citation>
    <scope>NUCLEOTIDE SEQUENCE [LARGE SCALE GENOMIC DNA]</scope>
    <source>
        <strain evidence="3 4">KACC 16571</strain>
    </source>
</reference>
<feature type="domain" description="Glycosyltransferase 2-like" evidence="2">
    <location>
        <begin position="10"/>
        <end position="172"/>
    </location>
</feature>
<evidence type="ECO:0000313" key="4">
    <source>
        <dbReference type="Proteomes" id="UP001216139"/>
    </source>
</evidence>
<keyword evidence="3" id="KW-0808">Transferase</keyword>
<proteinExistence type="predicted"/>
<dbReference type="EC" id="2.4.-.-" evidence="3"/>
<evidence type="ECO:0000313" key="3">
    <source>
        <dbReference type="EMBL" id="WCT11891.1"/>
    </source>
</evidence>